<evidence type="ECO:0000256" key="3">
    <source>
        <dbReference type="ARBA" id="ARBA00022801"/>
    </source>
</evidence>
<dbReference type="Gene3D" id="3.40.50.2300">
    <property type="match status" value="1"/>
</dbReference>
<dbReference type="InterPro" id="IPR023485">
    <property type="entry name" value="Ptyr_pPase"/>
</dbReference>
<name>A0A6J6EIV7_9ZZZZ</name>
<dbReference type="EMBL" id="CAEZTT010000050">
    <property type="protein sequence ID" value="CAB4575766.1"/>
    <property type="molecule type" value="Genomic_DNA"/>
</dbReference>
<dbReference type="PANTHER" id="PTHR11717:SF7">
    <property type="entry name" value="LOW MOLECULAR WEIGHT PHOSPHOTYROSINE PROTEIN PHOSPHATASE"/>
    <property type="match status" value="1"/>
</dbReference>
<evidence type="ECO:0000256" key="2">
    <source>
        <dbReference type="ARBA" id="ARBA00013064"/>
    </source>
</evidence>
<dbReference type="SUPFAM" id="SSF52788">
    <property type="entry name" value="Phosphotyrosine protein phosphatases I"/>
    <property type="match status" value="1"/>
</dbReference>
<evidence type="ECO:0000259" key="5">
    <source>
        <dbReference type="SMART" id="SM00226"/>
    </source>
</evidence>
<proteinExistence type="inferred from homology"/>
<evidence type="ECO:0000313" key="6">
    <source>
        <dbReference type="EMBL" id="CAB4575766.1"/>
    </source>
</evidence>
<keyword evidence="4" id="KW-0904">Protein phosphatase</keyword>
<dbReference type="EC" id="3.1.3.48" evidence="2"/>
<sequence>MNEYIAALTQKSELRVMMVCLGNICRSPMAAAVLENRTRKSSNPKFVVTSSGTGAWHVGEGPNPKSKLTWEKAGYDYEHTAQQFKKNMFIDQDLLLVMDKSNFDNVSRLSVDKSDMQKVFYLRQFDPSLKQLNPATDYSKLEVPDPYYEPISAYQEVLVMVENAVTGLIELLSQRK</sequence>
<evidence type="ECO:0000256" key="1">
    <source>
        <dbReference type="ARBA" id="ARBA00011063"/>
    </source>
</evidence>
<gene>
    <name evidence="6" type="ORF">UFOPK1726_00556</name>
</gene>
<dbReference type="CDD" id="cd16343">
    <property type="entry name" value="LMWPTP"/>
    <property type="match status" value="1"/>
</dbReference>
<feature type="domain" description="Phosphotyrosine protein phosphatase I" evidence="5">
    <location>
        <begin position="14"/>
        <end position="171"/>
    </location>
</feature>
<protein>
    <recommendedName>
        <fullName evidence="2">protein-tyrosine-phosphatase</fullName>
        <ecNumber evidence="2">3.1.3.48</ecNumber>
    </recommendedName>
</protein>
<dbReference type="PANTHER" id="PTHR11717">
    <property type="entry name" value="LOW MOLECULAR WEIGHT PROTEIN TYROSINE PHOSPHATASE"/>
    <property type="match status" value="1"/>
</dbReference>
<dbReference type="GO" id="GO:0004725">
    <property type="term" value="F:protein tyrosine phosphatase activity"/>
    <property type="evidence" value="ECO:0007669"/>
    <property type="project" value="UniProtKB-EC"/>
</dbReference>
<dbReference type="PRINTS" id="PR00719">
    <property type="entry name" value="LMWPTPASE"/>
</dbReference>
<accession>A0A6J6EIV7</accession>
<dbReference type="SMART" id="SM00226">
    <property type="entry name" value="LMWPc"/>
    <property type="match status" value="1"/>
</dbReference>
<comment type="similarity">
    <text evidence="1">Belongs to the low molecular weight phosphotyrosine protein phosphatase family.</text>
</comment>
<dbReference type="InterPro" id="IPR017867">
    <property type="entry name" value="Tyr_phospatase_low_mol_wt"/>
</dbReference>
<dbReference type="AlphaFoldDB" id="A0A6J6EIV7"/>
<dbReference type="Pfam" id="PF01451">
    <property type="entry name" value="LMWPc"/>
    <property type="match status" value="1"/>
</dbReference>
<evidence type="ECO:0000256" key="4">
    <source>
        <dbReference type="ARBA" id="ARBA00022912"/>
    </source>
</evidence>
<dbReference type="InterPro" id="IPR036196">
    <property type="entry name" value="Ptyr_pPase_sf"/>
</dbReference>
<organism evidence="6">
    <name type="scientific">freshwater metagenome</name>
    <dbReference type="NCBI Taxonomy" id="449393"/>
    <lineage>
        <taxon>unclassified sequences</taxon>
        <taxon>metagenomes</taxon>
        <taxon>ecological metagenomes</taxon>
    </lineage>
</organism>
<dbReference type="InterPro" id="IPR050438">
    <property type="entry name" value="LMW_PTPase"/>
</dbReference>
<reference evidence="6" key="1">
    <citation type="submission" date="2020-05" db="EMBL/GenBank/DDBJ databases">
        <authorList>
            <person name="Chiriac C."/>
            <person name="Salcher M."/>
            <person name="Ghai R."/>
            <person name="Kavagutti S V."/>
        </authorList>
    </citation>
    <scope>NUCLEOTIDE SEQUENCE</scope>
</reference>
<keyword evidence="3" id="KW-0378">Hydrolase</keyword>